<keyword evidence="2" id="KW-0472">Membrane</keyword>
<reference evidence="3 4" key="1">
    <citation type="submission" date="2022-11" db="EMBL/GenBank/DDBJ databases">
        <title>Mucor velutinosus strain NIH1002 WGS.</title>
        <authorList>
            <person name="Subramanian P."/>
            <person name="Mullikin J.C."/>
            <person name="Segre J.A."/>
            <person name="Zelazny A.M."/>
        </authorList>
    </citation>
    <scope>NUCLEOTIDE SEQUENCE [LARGE SCALE GENOMIC DNA]</scope>
    <source>
        <strain evidence="3 4">NIH1002</strain>
    </source>
</reference>
<dbReference type="AlphaFoldDB" id="A0AAN7DKU6"/>
<comment type="caution">
    <text evidence="3">The sequence shown here is derived from an EMBL/GenBank/DDBJ whole genome shotgun (WGS) entry which is preliminary data.</text>
</comment>
<feature type="compositionally biased region" description="Gly residues" evidence="1">
    <location>
        <begin position="187"/>
        <end position="205"/>
    </location>
</feature>
<dbReference type="EMBL" id="JASEJX010000012">
    <property type="protein sequence ID" value="KAK4518958.1"/>
    <property type="molecule type" value="Genomic_DNA"/>
</dbReference>
<keyword evidence="4" id="KW-1185">Reference proteome</keyword>
<evidence type="ECO:0000256" key="1">
    <source>
        <dbReference type="SAM" id="MobiDB-lite"/>
    </source>
</evidence>
<accession>A0AAN7DKU6</accession>
<feature type="region of interest" description="Disordered" evidence="1">
    <location>
        <begin position="534"/>
        <end position="574"/>
    </location>
</feature>
<feature type="compositionally biased region" description="Polar residues" evidence="1">
    <location>
        <begin position="444"/>
        <end position="455"/>
    </location>
</feature>
<dbReference type="RefSeq" id="XP_064685624.1">
    <property type="nucleotide sequence ID" value="XM_064828422.1"/>
</dbReference>
<feature type="region of interest" description="Disordered" evidence="1">
    <location>
        <begin position="179"/>
        <end position="278"/>
    </location>
</feature>
<dbReference type="Proteomes" id="UP001304243">
    <property type="component" value="Unassembled WGS sequence"/>
</dbReference>
<evidence type="ECO:0000256" key="2">
    <source>
        <dbReference type="SAM" id="Phobius"/>
    </source>
</evidence>
<sequence length="574" mass="64008">MIKSFYIHIAFVIIGMLYLLFGSRQLFFQFCHEMKLRHTVAAPETLHIESLADNFYKTIFFQLNTYKLINHCQLHTWDYRKPYEFLKSVVSTLIKGCSDLDSAFIKDLGSKHATNLNVAFQEKILNSGVSRNFFCFYIFFISLFFKDAIQSAAVDAYNNAYNYVRNWYFDGGNMATANDNSDNSGDNSGGRGGPGGPGSNPGGNSGSNNNASGSAKRKYKTEQSTRRKHLPIGKKPVIRQKASTSKARSYAASSSKSPSNIASSSKNHSSSKAPSSSNAPIIDVDKAAICQAEKADKVATDNFQASFVEINLQKANLEKTFSKYQGLVNGLKREYKQKPDIPLPDAASASLNQYLTTQKELVSKLRYVSLLKAKSTYMLDAVTNHLRFAKIETDKLEEQLQRYDFAKRDPFVLLTKETVSQVPPVTERSANISSTSYPPAPDATSDSAYPGQQPQIRRDAPKPYPSHSQDAAPVKKQFETEKEANEYLKYMPRHDTTFEDVDFDQVKVPCGIASLLGEYNNYCFPPGTYEPPPLNPDIPPTPAESNFATLLPSAQEQIPKSSKNKGKQPMYPRL</sequence>
<keyword evidence="2" id="KW-0812">Transmembrane</keyword>
<name>A0AAN7DKU6_9FUNG</name>
<evidence type="ECO:0000313" key="3">
    <source>
        <dbReference type="EMBL" id="KAK4518958.1"/>
    </source>
</evidence>
<feature type="compositionally biased region" description="Basic residues" evidence="1">
    <location>
        <begin position="226"/>
        <end position="238"/>
    </location>
</feature>
<feature type="transmembrane region" description="Helical" evidence="2">
    <location>
        <begin position="6"/>
        <end position="27"/>
    </location>
</feature>
<dbReference type="GeneID" id="89952871"/>
<feature type="region of interest" description="Disordered" evidence="1">
    <location>
        <begin position="424"/>
        <end position="477"/>
    </location>
</feature>
<gene>
    <name evidence="3" type="ORF">ATC70_009185</name>
</gene>
<feature type="compositionally biased region" description="Low complexity" evidence="1">
    <location>
        <begin position="241"/>
        <end position="278"/>
    </location>
</feature>
<keyword evidence="2" id="KW-1133">Transmembrane helix</keyword>
<protein>
    <submittedName>
        <fullName evidence="3">Uncharacterized protein</fullName>
    </submittedName>
</protein>
<evidence type="ECO:0000313" key="4">
    <source>
        <dbReference type="Proteomes" id="UP001304243"/>
    </source>
</evidence>
<organism evidence="3 4">
    <name type="scientific">Mucor velutinosus</name>
    <dbReference type="NCBI Taxonomy" id="708070"/>
    <lineage>
        <taxon>Eukaryota</taxon>
        <taxon>Fungi</taxon>
        <taxon>Fungi incertae sedis</taxon>
        <taxon>Mucoromycota</taxon>
        <taxon>Mucoromycotina</taxon>
        <taxon>Mucoromycetes</taxon>
        <taxon>Mucorales</taxon>
        <taxon>Mucorineae</taxon>
        <taxon>Mucoraceae</taxon>
        <taxon>Mucor</taxon>
    </lineage>
</organism>
<proteinExistence type="predicted"/>
<feature type="compositionally biased region" description="Polar residues" evidence="1">
    <location>
        <begin position="543"/>
        <end position="561"/>
    </location>
</feature>
<feature type="compositionally biased region" description="Polar residues" evidence="1">
    <location>
        <begin position="424"/>
        <end position="437"/>
    </location>
</feature>